<name>A0A8J4GQW5_9CHLO</name>
<feature type="region of interest" description="Disordered" evidence="6">
    <location>
        <begin position="1"/>
        <end position="28"/>
    </location>
</feature>
<feature type="compositionally biased region" description="Gly residues" evidence="6">
    <location>
        <begin position="3563"/>
        <end position="3572"/>
    </location>
</feature>
<dbReference type="Proteomes" id="UP000722791">
    <property type="component" value="Unassembled WGS sequence"/>
</dbReference>
<feature type="compositionally biased region" description="Basic and acidic residues" evidence="6">
    <location>
        <begin position="1137"/>
        <end position="1153"/>
    </location>
</feature>
<sequence length="3889" mass="407364">MDTERNETWPDTLLPSPLQPGATAQPSINGWTFASHQSPLSDFSKAVDLSAEFPFSALKHLPDDATVWTSGTPCSGPQPDHQFCHIHHQLQGAASATTGGHSINVVTRTTAISEEGPGPQSPEDCHEQLFYEAAALHDEAEAVLSLFRQNLSRSMTLRDSGSVSRTARSAGVVPPGSRNGEDISDDADSKDAVLFPPPPPPPAASISHITAPVEASSVASESLVKHGWKEIDLTATPMSASVSLADPRSAKGPQRKLNWDEEASLASFGAGPSRRGSSETKAAGPSGRPFSLYQQPHSQTQSQANQRHGYTRPAGGSRRNHPNHHSHQNYQHQREGTSGGGGSTKRTTPLLVPKRLTLMTPMALTTSASASTPASSNSQHHHVMDTTGGRSSASCSGGNTAPDAEQQQQRQGEQQHPEQRQEEATPLGQSQHHPQDSEADPRSAGFDFAALLASPLTLTTPYSVQLPTEKLAFFTLSPAVVRGDGSGNGKCTSDVVLSEHEDHHWAGFVRSDETLFAAPEDQQEPQQNYESEHEQQEQDQLAFVATPPSQLDAESWQTAKPDSSGLPPPPGGSSGSELRCAEEYSSVLPLPAAAAAEGSATITNGVDRPLVGECRPASAAAAARQMSSMPPSSATTLATTTMMPCMTQQQTPEITTTTTSSLHGTFNFAYNNPAYDTLNTVQATPASAISGSCGNGGLSSGAACWPVFVEEENAGENVGRQREWMVSPGMGSQTREPDLAPAEDDGDSSGDRGCGFEADSPVPPDYPWLSGSPVGAFGSPGGSSSAASGTSRSITNQSAPQHTDLSNLLDTSSSYSVAGGRDSGRDRDALQMLSSRSLCESSGQPVASLDHATGSAGTPAAGIGTQTRPNSIPGQHVREEEVEEQEEGFINPPDMLFQGGEPSFYLVGGLEGVHRRTPGVVLHQSGLWLGEPAWVFEAGSSPASLGAHTDEDNGEAATQGLDPPGNSGSGCAVGIAPGKRHAEITTLAGSAEGDRGSPDIGKFGPGFAVEDDEEAAAAEEMEEEDHQHSSVGSVVDDPIIGAAQEMSEWMAANESHGATELSETMFPYGSRPLSKSRSSDRQNVPDARHIWQHVTLQPRSWHHLQHNDDDEHDAYNFSMEPALAPRSNADTWISGDGAHHVGRDRRGGADRGSRVLLSGGPSLPSVYSSNSGAIAVAETAAIAAQSAGATAGFTAPLISTVSEVVQLRDLPSYELSWASETDIVADPSRVWGSTASRRETHDTDQGSVSFSVIGAAAGAGGVAADGRWRGVAAQTEEREGEVALHATATVANGDTDAFADGHADGGGDKADLSSARRELAPAGGESAALLHPIAVEMTPPDDAFADAPLPMQSEAEAMLALNSPGKERAGASFSFGCHGAAASSGKTGFVSSFQTCPRRSPRRSPRTAGAATSGGGSVWLVVAEGKARRYDPSGYRSSDSSTEFDGTDPDIGSARQMDATPRADSDTKTFRSWQIQENPAFEEDLETGSGSTQMAPYGDGNKLHKLSPMTCQSSFSTGIFGGGSGGDDINSARDDSHADAHENMPVPNAMTNRLGSRIGAASAGPKWTATIRAAVTALPAPRGPTAWTTTTPLELAHTNGGVVHPTITRDDQRREDDGPGVSEALGSGGSSSSESDSPRTSAFNRVLASGGLGGTVSRSRTRSLARHHRGAIRCGGGLVAMNDQADQAVAVISADVDIDVDDRRDTLTSRTLGSHSTSGTGMAAAAGAAATVSRRGVISRSAVKSTEDRSLIMELEHAHALLLQALAAAGESPLLTPPPPSPVPTPMPYTDQHPFSARTPLADGVGRMATAAATAAAPGANAGAAAAAATGTPGISSGSDESSRTNSTGLHLSSCSSLTHGIGNPIVAQVAMTAMGKALARVTKLSRENQGLQHVNEQLRSELSHSSSKHMELQTRSKLLHAMLTESGREAERRSQAQQRHVLRMDAQLNGSLHRIRELERINTQLTLESKRIQRQLHQAQAQVSETNHTAATLQGQVALLEQQLTAAHAARETELQLADALSEATRNSAALLHQVALLEQRLEAAQVSGETQRRSAEALRGQVEALEAQRAMSDAAAAARDSAELRQSLEVAETETVVKGLRRQVEVLEDQLREMRSGVADAEAQRCRAEAEMQMQVEQLRSACAEAESRTQDLQAKLVAAQAHAEQELSRLETELHAAQEELGHLQSVEDAAAEKEQQLQAELQAARVAMVELRAERAAARADALRKENDAQKASVAAQEARSEAEVAAADYARAAAEAREADQRHAVVLAEVEAMASDLRQQLDAATWESQRLTSQAALAEQRAEDAEARERDMVEQLQRVVAEAERAKADLEEARQALEDKVTAANEALMESTTMVSELEMALAAESARVIEETQRCEQAELAHRKELQELQLQLRAAKDCQQRAEEERRDLQGLHTTACNRTKELAAQLSAARNELEDLYQERDQLRSEHRKLVDEVHQKATHLANALEEASALRDYTTALDNEKQKLWTDLTAAEAKACEAMGRLAEVQVTHSSLVSELEVLRRELVRAREAAAEAQSRLAEAEDVKEAMEARMQQLWREMEDQSVMARKAEERAVDAEVVLEELRGKMDSLVNSLDSARAALAEREAQLADAREELQAAADAHSHALAEVEARGREAQARAEAAEAACTEAQARAEVATEAQARMLAETLARAEAADAACIEAQAAMEVERIKAADLEAEMQVATRKMVELQKTVEAQAAAAAAAAVVVATAAEGEQSQRRLLGSVADVVASCMAPAGGQTSTAITTTTTMSSPPRLLNPPSYEAPSAHSTKDASLSSPVRESFLEQQEQQQKHLLPPLEAHVDANAKPGTQPGSGRLKLAGQVVAAQAELADLQSRHADAEEMIGRLRLDLSDERNRCMELEGQLQDREDDLASLRREREDALLQVQLLQLREAQRQREAAAAAVARPCASQQAVGSGFLATGNGNGHCNGDSRLLNQQQQQQHLAPPPPYASAVFSSAAWSPSSSLRVERCSMIMMPLSPTARSSSLLLGDSSTAATMFKDGRMLPHHHAGRSSFDAAPDGGTYSAGGATAGAASATPVSLWVEPGSGGGQCTMGTLASPLEGFCSDGAATPPSLAPHGPYHWGAPPLTAAAGAAHLPLCSGPPINDSPDASFSLCVRGGRGGGGGGSRRRVTSESNISPQVCGFEPFGGGLLLPYQQQNDVDGLRASYASYGSVNAGGAADALNASSLTPGGAGGGGGGGGQGLLGACGGGGSGGGGGGGLQLTVQLLELRYAMQKVEQAAGELAAALMVAGKGRVAAYNSTNMYSTPIKTSSVGSAAAAGGSRIATGSRQPLATRLMADAAAEAVLQERAWLADSLVNLTGRAGLVAEQLDSCLDAALTSKGTASTGSGAKVSRMVSEPLETPGGGTHAGAPGQLSSLAIRVLEGELADLKRDFEEAQRQADQALELQRAQHVKECTALAADAHQYRELAQCLREQLAALGRARHVEGILRREQDEEARLHSESQHHLVLHLEHRVLEQEAVISQLRRQLDIATAAAQASAMRQQHRERDRVDNAANAYSSGGGQHSHSYGGSAGGASGGGEYHHPPPLYGGPRGASRAPDGVAGPAASSGPSRYSEQRRASSYSIGETCPSEGDCGGGEGGVNSAGSCGSCHGGGYGQTASDNDYDASGAAAAAAGRPTHSSINADGVTAARTPNSADTRMMHVDLLNADHDCYHHHHNINDNNNQHHSHGVFSTTTTTSPPPPLAQGAEGYGRRSGSGADMLSEDEARLWTEMLQLLKSAEAGGSGGGCSNSRGASAGSIRHRTDGGAGMAAPLALTAAGETDSAASAGGGGEMQLVQAPYSARSTATTDTPLVAGTAAWSTQARAEMLARAVSHISLLNAQNRKLAKLIKGVATG</sequence>
<organism evidence="7 8">
    <name type="scientific">Volvox reticuliferus</name>
    <dbReference type="NCBI Taxonomy" id="1737510"/>
    <lineage>
        <taxon>Eukaryota</taxon>
        <taxon>Viridiplantae</taxon>
        <taxon>Chlorophyta</taxon>
        <taxon>core chlorophytes</taxon>
        <taxon>Chlorophyceae</taxon>
        <taxon>CS clade</taxon>
        <taxon>Chlamydomonadales</taxon>
        <taxon>Volvocaceae</taxon>
        <taxon>Volvox</taxon>
    </lineage>
</organism>
<dbReference type="InterPro" id="IPR040353">
    <property type="entry name" value="FLX/FLX-like"/>
</dbReference>
<feature type="region of interest" description="Disordered" evidence="6">
    <location>
        <begin position="941"/>
        <end position="968"/>
    </location>
</feature>
<dbReference type="PANTHER" id="PTHR33405">
    <property type="entry name" value="PROTEIN FLX-LIKE 2"/>
    <property type="match status" value="1"/>
</dbReference>
<feature type="region of interest" description="Disordered" evidence="6">
    <location>
        <begin position="1772"/>
        <end position="1800"/>
    </location>
</feature>
<feature type="compositionally biased region" description="Basic and acidic residues" evidence="6">
    <location>
        <begin position="1607"/>
        <end position="1617"/>
    </location>
</feature>
<feature type="coiled-coil region" evidence="5">
    <location>
        <begin position="2851"/>
        <end position="2920"/>
    </location>
</feature>
<keyword evidence="3 5" id="KW-0175">Coiled coil</keyword>
<feature type="compositionally biased region" description="Basic residues" evidence="6">
    <location>
        <begin position="318"/>
        <end position="327"/>
    </location>
</feature>
<feature type="region of interest" description="Disordered" evidence="6">
    <location>
        <begin position="1596"/>
        <end position="1641"/>
    </location>
</feature>
<feature type="compositionally biased region" description="Low complexity" evidence="6">
    <location>
        <begin position="803"/>
        <end position="816"/>
    </location>
</feature>
<proteinExistence type="inferred from homology"/>
<feature type="coiled-coil region" evidence="5">
    <location>
        <begin position="1956"/>
        <end position="1983"/>
    </location>
</feature>
<feature type="region of interest" description="Disordered" evidence="6">
    <location>
        <begin position="3547"/>
        <end position="3617"/>
    </location>
</feature>
<feature type="compositionally biased region" description="Basic and acidic residues" evidence="6">
    <location>
        <begin position="413"/>
        <end position="423"/>
    </location>
</feature>
<feature type="region of interest" description="Disordered" evidence="6">
    <location>
        <begin position="3373"/>
        <end position="3404"/>
    </location>
</feature>
<feature type="region of interest" description="Disordered" evidence="6">
    <location>
        <begin position="160"/>
        <end position="207"/>
    </location>
</feature>
<feature type="compositionally biased region" description="Polar residues" evidence="6">
    <location>
        <begin position="832"/>
        <end position="845"/>
    </location>
</feature>
<evidence type="ECO:0000256" key="2">
    <source>
        <dbReference type="ARBA" id="ARBA00022473"/>
    </source>
</evidence>
<evidence type="ECO:0000256" key="1">
    <source>
        <dbReference type="ARBA" id="ARBA00005405"/>
    </source>
</evidence>
<feature type="region of interest" description="Disordered" evidence="6">
    <location>
        <begin position="240"/>
        <end position="352"/>
    </location>
</feature>
<feature type="region of interest" description="Disordered" evidence="6">
    <location>
        <begin position="3710"/>
        <end position="3752"/>
    </location>
</feature>
<evidence type="ECO:0000256" key="3">
    <source>
        <dbReference type="ARBA" id="ARBA00023054"/>
    </source>
</evidence>
<feature type="region of interest" description="Disordered" evidence="6">
    <location>
        <begin position="367"/>
        <end position="442"/>
    </location>
</feature>
<gene>
    <name evidence="7" type="ORF">Vretimale_15065</name>
</gene>
<feature type="compositionally biased region" description="Basic residues" evidence="6">
    <location>
        <begin position="1659"/>
        <end position="1668"/>
    </location>
</feature>
<feature type="coiled-coil region" evidence="5">
    <location>
        <begin position="2076"/>
        <end position="2355"/>
    </location>
</feature>
<feature type="compositionally biased region" description="Polar residues" evidence="6">
    <location>
        <begin position="388"/>
        <end position="399"/>
    </location>
</feature>
<feature type="non-terminal residue" evidence="7">
    <location>
        <position position="3889"/>
    </location>
</feature>
<evidence type="ECO:0000313" key="8">
    <source>
        <dbReference type="Proteomes" id="UP000722791"/>
    </source>
</evidence>
<feature type="compositionally biased region" description="Low complexity" evidence="6">
    <location>
        <begin position="2768"/>
        <end position="2780"/>
    </location>
</feature>
<feature type="compositionally biased region" description="Low complexity" evidence="6">
    <location>
        <begin position="367"/>
        <end position="376"/>
    </location>
</feature>
<feature type="region of interest" description="Disordered" evidence="6">
    <location>
        <begin position="1135"/>
        <end position="1154"/>
    </location>
</feature>
<keyword evidence="2" id="KW-0217">Developmental protein</keyword>
<feature type="compositionally biased region" description="Low complexity" evidence="6">
    <location>
        <begin position="770"/>
        <end position="793"/>
    </location>
</feature>
<evidence type="ECO:0000256" key="5">
    <source>
        <dbReference type="SAM" id="Coils"/>
    </source>
</evidence>
<keyword evidence="4" id="KW-0287">Flowering</keyword>
<feature type="compositionally biased region" description="Polar residues" evidence="6">
    <location>
        <begin position="1835"/>
        <end position="1851"/>
    </location>
</feature>
<dbReference type="PANTHER" id="PTHR33405:SF20">
    <property type="entry name" value="PROTEIN FLX-LIKE 3"/>
    <property type="match status" value="1"/>
</dbReference>
<feature type="compositionally biased region" description="Polar residues" evidence="6">
    <location>
        <begin position="1435"/>
        <end position="1444"/>
    </location>
</feature>
<feature type="compositionally biased region" description="Polar residues" evidence="6">
    <location>
        <begin position="292"/>
        <end position="308"/>
    </location>
</feature>
<feature type="compositionally biased region" description="Polar residues" evidence="6">
    <location>
        <begin position="3601"/>
        <end position="3617"/>
    </location>
</feature>
<feature type="region of interest" description="Disordered" evidence="6">
    <location>
        <begin position="1392"/>
        <end position="1414"/>
    </location>
</feature>
<feature type="compositionally biased region" description="Pro residues" evidence="6">
    <location>
        <begin position="1775"/>
        <end position="1787"/>
    </location>
</feature>
<comment type="caution">
    <text evidence="7">The sequence shown here is derived from an EMBL/GenBank/DDBJ whole genome shotgun (WGS) entry which is preliminary data.</text>
</comment>
<evidence type="ECO:0000256" key="6">
    <source>
        <dbReference type="SAM" id="MobiDB-lite"/>
    </source>
</evidence>
<accession>A0A8J4GQW5</accession>
<feature type="coiled-coil region" evidence="5">
    <location>
        <begin position="2518"/>
        <end position="2721"/>
    </location>
</feature>
<feature type="region of interest" description="Disordered" evidence="6">
    <location>
        <begin position="1430"/>
        <end position="1470"/>
    </location>
</feature>
<reference evidence="7" key="1">
    <citation type="journal article" date="2021" name="Proc. Natl. Acad. Sci. U.S.A.">
        <title>Three genomes in the algal genus Volvox reveal the fate of a haploid sex-determining region after a transition to homothallism.</title>
        <authorList>
            <person name="Yamamoto K."/>
            <person name="Hamaji T."/>
            <person name="Kawai-Toyooka H."/>
            <person name="Matsuzaki R."/>
            <person name="Takahashi F."/>
            <person name="Nishimura Y."/>
            <person name="Kawachi M."/>
            <person name="Noguchi H."/>
            <person name="Minakuchi Y."/>
            <person name="Umen J.G."/>
            <person name="Toyoda A."/>
            <person name="Nozaki H."/>
        </authorList>
    </citation>
    <scope>NUCLEOTIDE SEQUENCE</scope>
    <source>
        <strain evidence="7">NIES-3785</strain>
    </source>
</reference>
<dbReference type="EMBL" id="BNCQ01000039">
    <property type="protein sequence ID" value="GIM11582.1"/>
    <property type="molecule type" value="Genomic_DNA"/>
</dbReference>
<feature type="coiled-coil region" evidence="5">
    <location>
        <begin position="2392"/>
        <end position="2461"/>
    </location>
</feature>
<feature type="compositionally biased region" description="Polar residues" evidence="6">
    <location>
        <begin position="864"/>
        <end position="873"/>
    </location>
</feature>
<evidence type="ECO:0000256" key="4">
    <source>
        <dbReference type="ARBA" id="ARBA00023089"/>
    </source>
</evidence>
<feature type="coiled-coil region" evidence="5">
    <location>
        <begin position="3411"/>
        <end position="3438"/>
    </location>
</feature>
<feature type="compositionally biased region" description="Low complexity" evidence="6">
    <location>
        <begin position="1620"/>
        <end position="1641"/>
    </location>
</feature>
<evidence type="ECO:0000313" key="7">
    <source>
        <dbReference type="EMBL" id="GIM11582.1"/>
    </source>
</evidence>
<feature type="region of interest" description="Disordered" evidence="6">
    <location>
        <begin position="1829"/>
        <end position="1851"/>
    </location>
</feature>
<feature type="region of interest" description="Disordered" evidence="6">
    <location>
        <begin position="520"/>
        <end position="580"/>
    </location>
</feature>
<feature type="region of interest" description="Disordered" evidence="6">
    <location>
        <begin position="1649"/>
        <end position="1668"/>
    </location>
</feature>
<feature type="region of interest" description="Disordered" evidence="6">
    <location>
        <begin position="728"/>
        <end position="873"/>
    </location>
</feature>
<protein>
    <submittedName>
        <fullName evidence="7">Uncharacterized protein</fullName>
    </submittedName>
</protein>
<feature type="region of interest" description="Disordered" evidence="6">
    <location>
        <begin position="2765"/>
        <end position="2820"/>
    </location>
</feature>
<comment type="similarity">
    <text evidence="1">Belongs to the FLX family.</text>
</comment>